<evidence type="ECO:0000256" key="3">
    <source>
        <dbReference type="ARBA" id="ARBA00022553"/>
    </source>
</evidence>
<dbReference type="InterPro" id="IPR009081">
    <property type="entry name" value="PP-bd_ACP"/>
</dbReference>
<dbReference type="Pfam" id="PF13193">
    <property type="entry name" value="AMP-binding_C"/>
    <property type="match status" value="1"/>
</dbReference>
<reference evidence="6" key="2">
    <citation type="submission" date="2020-09" db="EMBL/GenBank/DDBJ databases">
        <authorList>
            <person name="Sun Q."/>
            <person name="Zhou Y."/>
        </authorList>
    </citation>
    <scope>NUCLEOTIDE SEQUENCE</scope>
    <source>
        <strain evidence="6">CGMCC 4.7201</strain>
    </source>
</reference>
<dbReference type="EMBL" id="BMMS01000022">
    <property type="protein sequence ID" value="GGO94258.1"/>
    <property type="molecule type" value="Genomic_DNA"/>
</dbReference>
<dbReference type="GO" id="GO:0005737">
    <property type="term" value="C:cytoplasm"/>
    <property type="evidence" value="ECO:0007669"/>
    <property type="project" value="TreeGrafter"/>
</dbReference>
<dbReference type="SUPFAM" id="SSF56801">
    <property type="entry name" value="Acetyl-CoA synthetase-like"/>
    <property type="match status" value="1"/>
</dbReference>
<accession>A0A917ZU66</accession>
<dbReference type="Pfam" id="PF00501">
    <property type="entry name" value="AMP-binding"/>
    <property type="match status" value="1"/>
</dbReference>
<comment type="caution">
    <text evidence="6">The sequence shown here is derived from an EMBL/GenBank/DDBJ whole genome shotgun (WGS) entry which is preliminary data.</text>
</comment>
<dbReference type="Proteomes" id="UP000641932">
    <property type="component" value="Unassembled WGS sequence"/>
</dbReference>
<dbReference type="FunFam" id="3.40.50.12780:FF:000012">
    <property type="entry name" value="Non-ribosomal peptide synthetase"/>
    <property type="match status" value="1"/>
</dbReference>
<dbReference type="GO" id="GO:0043041">
    <property type="term" value="P:amino acid activation for nonribosomal peptide biosynthetic process"/>
    <property type="evidence" value="ECO:0007669"/>
    <property type="project" value="TreeGrafter"/>
</dbReference>
<organism evidence="6 7">
    <name type="scientific">Wenjunlia tyrosinilytica</name>
    <dbReference type="NCBI Taxonomy" id="1544741"/>
    <lineage>
        <taxon>Bacteria</taxon>
        <taxon>Bacillati</taxon>
        <taxon>Actinomycetota</taxon>
        <taxon>Actinomycetes</taxon>
        <taxon>Kitasatosporales</taxon>
        <taxon>Streptomycetaceae</taxon>
        <taxon>Wenjunlia</taxon>
    </lineage>
</organism>
<name>A0A917ZU66_9ACTN</name>
<feature type="domain" description="Carrier" evidence="5">
    <location>
        <begin position="526"/>
        <end position="600"/>
    </location>
</feature>
<dbReference type="InterPro" id="IPR010071">
    <property type="entry name" value="AA_adenyl_dom"/>
</dbReference>
<evidence type="ECO:0000256" key="4">
    <source>
        <dbReference type="SAM" id="MobiDB-lite"/>
    </source>
</evidence>
<dbReference type="Gene3D" id="1.10.1200.10">
    <property type="entry name" value="ACP-like"/>
    <property type="match status" value="1"/>
</dbReference>
<dbReference type="SUPFAM" id="SSF47336">
    <property type="entry name" value="ACP-like"/>
    <property type="match status" value="1"/>
</dbReference>
<proteinExistence type="predicted"/>
<evidence type="ECO:0000313" key="6">
    <source>
        <dbReference type="EMBL" id="GGO94258.1"/>
    </source>
</evidence>
<dbReference type="AlphaFoldDB" id="A0A917ZU66"/>
<reference evidence="6" key="1">
    <citation type="journal article" date="2014" name="Int. J. Syst. Evol. Microbiol.">
        <title>Complete genome sequence of Corynebacterium casei LMG S-19264T (=DSM 44701T), isolated from a smear-ripened cheese.</title>
        <authorList>
            <consortium name="US DOE Joint Genome Institute (JGI-PGF)"/>
            <person name="Walter F."/>
            <person name="Albersmeier A."/>
            <person name="Kalinowski J."/>
            <person name="Ruckert C."/>
        </authorList>
    </citation>
    <scope>NUCLEOTIDE SEQUENCE</scope>
    <source>
        <strain evidence="6">CGMCC 4.7201</strain>
    </source>
</reference>
<comment type="cofactor">
    <cofactor evidence="1">
        <name>pantetheine 4'-phosphate</name>
        <dbReference type="ChEBI" id="CHEBI:47942"/>
    </cofactor>
</comment>
<dbReference type="InterPro" id="IPR025110">
    <property type="entry name" value="AMP-bd_C"/>
</dbReference>
<dbReference type="FunFam" id="2.30.38.10:FF:000001">
    <property type="entry name" value="Non-ribosomal peptide synthetase PvdI"/>
    <property type="match status" value="1"/>
</dbReference>
<dbReference type="GO" id="GO:0044550">
    <property type="term" value="P:secondary metabolite biosynthetic process"/>
    <property type="evidence" value="ECO:0007669"/>
    <property type="project" value="TreeGrafter"/>
</dbReference>
<dbReference type="PROSITE" id="PS00455">
    <property type="entry name" value="AMP_BINDING"/>
    <property type="match status" value="1"/>
</dbReference>
<dbReference type="FunFam" id="3.40.50.980:FF:000001">
    <property type="entry name" value="Non-ribosomal peptide synthetase"/>
    <property type="match status" value="1"/>
</dbReference>
<dbReference type="RefSeq" id="WP_189133922.1">
    <property type="nucleotide sequence ID" value="NZ_BMMS01000022.1"/>
</dbReference>
<dbReference type="PANTHER" id="PTHR45527:SF1">
    <property type="entry name" value="FATTY ACID SYNTHASE"/>
    <property type="match status" value="1"/>
</dbReference>
<feature type="compositionally biased region" description="Basic and acidic residues" evidence="4">
    <location>
        <begin position="495"/>
        <end position="505"/>
    </location>
</feature>
<keyword evidence="2" id="KW-0596">Phosphopantetheine</keyword>
<dbReference type="PROSITE" id="PS00012">
    <property type="entry name" value="PHOSPHOPANTETHEINE"/>
    <property type="match status" value="1"/>
</dbReference>
<evidence type="ECO:0000259" key="5">
    <source>
        <dbReference type="PROSITE" id="PS50075"/>
    </source>
</evidence>
<dbReference type="InterPro" id="IPR036736">
    <property type="entry name" value="ACP-like_sf"/>
</dbReference>
<dbReference type="GO" id="GO:0017000">
    <property type="term" value="P:antibiotic biosynthetic process"/>
    <property type="evidence" value="ECO:0007669"/>
    <property type="project" value="UniProtKB-ARBA"/>
</dbReference>
<dbReference type="PANTHER" id="PTHR45527">
    <property type="entry name" value="NONRIBOSOMAL PEPTIDE SYNTHETASE"/>
    <property type="match status" value="1"/>
</dbReference>
<feature type="region of interest" description="Disordered" evidence="4">
    <location>
        <begin position="495"/>
        <end position="515"/>
    </location>
</feature>
<dbReference type="FunFam" id="1.10.1200.10:FF:000005">
    <property type="entry name" value="Nonribosomal peptide synthetase 1"/>
    <property type="match status" value="1"/>
</dbReference>
<dbReference type="CDD" id="cd12117">
    <property type="entry name" value="A_NRPS_Srf_like"/>
    <property type="match status" value="1"/>
</dbReference>
<evidence type="ECO:0000256" key="2">
    <source>
        <dbReference type="ARBA" id="ARBA00022450"/>
    </source>
</evidence>
<dbReference type="Pfam" id="PF00550">
    <property type="entry name" value="PP-binding"/>
    <property type="match status" value="1"/>
</dbReference>
<dbReference type="NCBIfam" id="TIGR01733">
    <property type="entry name" value="AA-adenyl-dom"/>
    <property type="match status" value="1"/>
</dbReference>
<evidence type="ECO:0000313" key="7">
    <source>
        <dbReference type="Proteomes" id="UP000641932"/>
    </source>
</evidence>
<dbReference type="SMART" id="SM00823">
    <property type="entry name" value="PKS_PP"/>
    <property type="match status" value="1"/>
</dbReference>
<dbReference type="PROSITE" id="PS50075">
    <property type="entry name" value="CARRIER"/>
    <property type="match status" value="1"/>
</dbReference>
<keyword evidence="7" id="KW-1185">Reference proteome</keyword>
<dbReference type="InterPro" id="IPR020845">
    <property type="entry name" value="AMP-binding_CS"/>
</dbReference>
<dbReference type="InterPro" id="IPR006162">
    <property type="entry name" value="Ppantetheine_attach_site"/>
</dbReference>
<keyword evidence="3" id="KW-0597">Phosphoprotein</keyword>
<dbReference type="Gene3D" id="3.40.50.980">
    <property type="match status" value="2"/>
</dbReference>
<protein>
    <recommendedName>
        <fullName evidence="5">Carrier domain-containing protein</fullName>
    </recommendedName>
</protein>
<dbReference type="Gene3D" id="2.30.38.10">
    <property type="entry name" value="Luciferase, Domain 3"/>
    <property type="match status" value="1"/>
</dbReference>
<dbReference type="InterPro" id="IPR000873">
    <property type="entry name" value="AMP-dep_synth/lig_dom"/>
</dbReference>
<gene>
    <name evidence="6" type="ORF">GCM10012280_48690</name>
</gene>
<dbReference type="InterPro" id="IPR045851">
    <property type="entry name" value="AMP-bd_C_sf"/>
</dbReference>
<sequence>MASQATARHGGACVIHELVERRADADPDAVAVVSIEGDKVTYGALVSEAAAIAARLRGAGVRPEDRVAVTAPRSPRAVAAFLGVLKAGAAYVPVDPDFPVERQRFMIRDCEVAAVVAPSGRTPDFVDEGVPVVFVDTDGTVTGGEADGVDEGPPTQVRPDQAAYVIYTSGSTGVPKGVVVDHAGVVALVLDEERLAVRPGESVAQYAPTAFDASTFEIWAALCRGARVDILPGGPVSVDALAAELGRRRPDWLFLTTGLFHVIADHAPEALSAVGTLITGGDVLSPQHVRTVAGVSGVRVFAAYGPTETTVFASLHRADADAELDRVPIGSPLRGRSMYVLDADLREVPVGETGELYIGGVGVARGYLRRPALTAERFLPDPFTAAPGARMYRTGDLARRRSDGEFEFWGRTDRQVKIRGYRIELGEIESVLSARPEVAGAAVVAFDGGDGGKRLAAYAVPAAGSRVTASLMRSWLRVKVPAHMVPGTCLVLDEMPRDPNGKPDRSALPYPWSSREDRGDLPEYVAPAGEQQSLMAEVWAEVLGLDRVGIDDNFYELGGDSILSVDIIQRLRLVGLECSAGDFFRYQTIAELSAVVGMRSGGEA</sequence>
<dbReference type="InterPro" id="IPR020806">
    <property type="entry name" value="PKS_PP-bd"/>
</dbReference>
<dbReference type="GO" id="GO:0031177">
    <property type="term" value="F:phosphopantetheine binding"/>
    <property type="evidence" value="ECO:0007669"/>
    <property type="project" value="InterPro"/>
</dbReference>
<evidence type="ECO:0000256" key="1">
    <source>
        <dbReference type="ARBA" id="ARBA00001957"/>
    </source>
</evidence>
<dbReference type="Gene3D" id="3.30.300.30">
    <property type="match status" value="1"/>
</dbReference>